<protein>
    <recommendedName>
        <fullName evidence="8">FO synthase</fullName>
        <ecNumber evidence="7">2.5.1.147</ecNumber>
        <ecNumber evidence="6">4.3.1.32</ecNumber>
    </recommendedName>
</protein>
<keyword evidence="9" id="KW-0004">4Fe-4S</keyword>
<dbReference type="InterPro" id="IPR007197">
    <property type="entry name" value="rSAM"/>
</dbReference>
<evidence type="ECO:0000256" key="17">
    <source>
        <dbReference type="ARBA" id="ARBA00048974"/>
    </source>
</evidence>
<dbReference type="PANTHER" id="PTHR43076">
    <property type="entry name" value="FO SYNTHASE (COFH)"/>
    <property type="match status" value="1"/>
</dbReference>
<dbReference type="RefSeq" id="WP_277834347.1">
    <property type="nucleotide sequence ID" value="NZ_JARQZE010000013.1"/>
</dbReference>
<comment type="similarity">
    <text evidence="5">In the N-terminal section; belongs to the radical SAM superfamily. CofG family.</text>
</comment>
<dbReference type="SFLD" id="SFLDS00029">
    <property type="entry name" value="Radical_SAM"/>
    <property type="match status" value="3"/>
</dbReference>
<organism evidence="20 21">
    <name type="scientific">Thauera mechernichensis</name>
    <dbReference type="NCBI Taxonomy" id="82788"/>
    <lineage>
        <taxon>Bacteria</taxon>
        <taxon>Pseudomonadati</taxon>
        <taxon>Pseudomonadota</taxon>
        <taxon>Betaproteobacteria</taxon>
        <taxon>Rhodocyclales</taxon>
        <taxon>Zoogloeaceae</taxon>
        <taxon>Thauera</taxon>
    </lineage>
</organism>
<evidence type="ECO:0000256" key="6">
    <source>
        <dbReference type="ARBA" id="ARBA00012126"/>
    </source>
</evidence>
<dbReference type="PROSITE" id="PS51918">
    <property type="entry name" value="RADICAL_SAM"/>
    <property type="match status" value="2"/>
</dbReference>
<dbReference type="InterPro" id="IPR045567">
    <property type="entry name" value="CofH/MnqC-like_C"/>
</dbReference>
<keyword evidence="14" id="KW-0411">Iron-sulfur</keyword>
<dbReference type="HAMAP" id="MF_01612">
    <property type="entry name" value="FO_synth_sub2"/>
    <property type="match status" value="1"/>
</dbReference>
<evidence type="ECO:0000256" key="9">
    <source>
        <dbReference type="ARBA" id="ARBA00022485"/>
    </source>
</evidence>
<dbReference type="HAMAP" id="MF_01611">
    <property type="entry name" value="FO_synth_sub1"/>
    <property type="match status" value="1"/>
</dbReference>
<dbReference type="GO" id="GO:0141093">
    <property type="term" value="F:5-amino-6-(D-ribitylamino)uracil--L-tyrosine 4-hydroxyphenyl transferase activity"/>
    <property type="evidence" value="ECO:0007669"/>
    <property type="project" value="UniProtKB-EC"/>
</dbReference>
<evidence type="ECO:0000256" key="10">
    <source>
        <dbReference type="ARBA" id="ARBA00022679"/>
    </source>
</evidence>
<keyword evidence="11" id="KW-0949">S-adenosyl-L-methionine</keyword>
<dbReference type="InterPro" id="IPR020050">
    <property type="entry name" value="FO_synthase_su2"/>
</dbReference>
<evidence type="ECO:0000256" key="3">
    <source>
        <dbReference type="ARBA" id="ARBA00004712"/>
    </source>
</evidence>
<dbReference type="InterPro" id="IPR013785">
    <property type="entry name" value="Aldolase_TIM"/>
</dbReference>
<dbReference type="Pfam" id="PF19288">
    <property type="entry name" value="CofH_C"/>
    <property type="match status" value="1"/>
</dbReference>
<comment type="function">
    <text evidence="2">Catalyzes the radical-mediated synthesis of 7,8-didemethyl-8-hydroxy-5-deazariboflavin (FO) from 5-amino-6-(D-ribitylamino)uracil and L-tyrosine.</text>
</comment>
<name>A0ABW3W9N1_9RHOO</name>
<dbReference type="InterPro" id="IPR058240">
    <property type="entry name" value="rSAM_sf"/>
</dbReference>
<dbReference type="NCBIfam" id="TIGR03550">
    <property type="entry name" value="F420_cofG"/>
    <property type="match status" value="1"/>
</dbReference>
<sequence length="811" mass="87602">MHNLAMHDLALSRLARARAGHTLSPEDIHLLAEHASHAELLQAAEALTVAGHGTRVGYSRKVFIPLTRLCRNTCGYCTFATTPKAVPSAYLSADEVLAIARAGAAAGCHEALFTLGERPESRYQAARDALAALGHGSTIEYLAEMAALVHRETGLLPHVNPGTMSAEEIALLRPLSASMGIMLESSSTRLCERGGPHWKCVDKHPDVRLETLRLAGEQAVPMTTGILIGIGETRRERVDSLLALRDLNAAHGHLQEIIVQNFRAKPGTVMARADEPGLDDHTWTIAMARLIFGARMSIQAPPNLRPGELGPLLRAGVNDWGGISPVTLDHVNPEAAWPQIDALAAETAAHGRHLRPRLPLIPTFVREAARWTDTAMCTALLRRADASGFARADDWLAGTGQAPSPAALRAFVPQAGATAPSQAIRALLDKALAGRELAEDEIVRLFDAQGADLHAVMAAADRLRRDTVGEAVTHVRNCNINYTNICQHRCGFCAFAKSHAASTLRGPAYRLEAEQVAARALEAWARGATEVCMQGGIHPHYTGDTYLELLAAVKRATPDMHIHAFSPLEIRHGAATLGLSLHDYLRRLRDAGLRTLPGTAAEILDDEVRAIICPDKLDSAQWLEVMEAAHAVGMRSTATIMFGHVDAPRHWARHLLAIRRLQAKTGGFTEFVPLPFVHMESPLWHKGRARSGPTLRESVLMHAVARLVLHPLIPNIQTSWVKMGAEGAALCLQAGANDLGGTLMYESITRAAGGANGQLMETADLRAIAARCERPLRQRSTLYEAVPPAADRAAVGPPQHPRQVHRLHATA</sequence>
<evidence type="ECO:0000313" key="20">
    <source>
        <dbReference type="EMBL" id="MFD1262778.1"/>
    </source>
</evidence>
<evidence type="ECO:0000256" key="8">
    <source>
        <dbReference type="ARBA" id="ARBA00022220"/>
    </source>
</evidence>
<evidence type="ECO:0000256" key="7">
    <source>
        <dbReference type="ARBA" id="ARBA00012289"/>
    </source>
</evidence>
<dbReference type="SFLD" id="SFLDF00343">
    <property type="entry name" value="aminofutalosine_synthase_(mqnE"/>
    <property type="match status" value="1"/>
</dbReference>
<keyword evidence="10 20" id="KW-0808">Transferase</keyword>
<comment type="cofactor">
    <cofactor evidence="1">
        <name>[4Fe-4S] cluster</name>
        <dbReference type="ChEBI" id="CHEBI:49883"/>
    </cofactor>
</comment>
<dbReference type="NCBIfam" id="TIGR03551">
    <property type="entry name" value="F420_cofH"/>
    <property type="match status" value="1"/>
</dbReference>
<evidence type="ECO:0000259" key="19">
    <source>
        <dbReference type="PROSITE" id="PS51918"/>
    </source>
</evidence>
<keyword evidence="21" id="KW-1185">Reference proteome</keyword>
<dbReference type="EC" id="2.5.1.147" evidence="7"/>
<evidence type="ECO:0000256" key="5">
    <source>
        <dbReference type="ARBA" id="ARBA00010826"/>
    </source>
</evidence>
<dbReference type="CDD" id="cd01335">
    <property type="entry name" value="Radical_SAM"/>
    <property type="match status" value="2"/>
</dbReference>
<evidence type="ECO:0000256" key="12">
    <source>
        <dbReference type="ARBA" id="ARBA00022723"/>
    </source>
</evidence>
<dbReference type="InterPro" id="IPR034405">
    <property type="entry name" value="F420"/>
</dbReference>
<evidence type="ECO:0000256" key="4">
    <source>
        <dbReference type="ARBA" id="ARBA00010051"/>
    </source>
</evidence>
<dbReference type="Proteomes" id="UP001597158">
    <property type="component" value="Unassembled WGS sequence"/>
</dbReference>
<comment type="catalytic activity">
    <reaction evidence="17">
        <text>5-amino-5-(4-hydroxybenzyl)-6-(D-ribitylimino)-5,6-dihydrouracil + S-adenosyl-L-methionine = 7,8-didemethyl-8-hydroxy-5-deazariboflavin + 5'-deoxyadenosine + L-methionine + NH4(+) + H(+)</text>
        <dbReference type="Rhea" id="RHEA:55204"/>
        <dbReference type="ChEBI" id="CHEBI:15378"/>
        <dbReference type="ChEBI" id="CHEBI:17319"/>
        <dbReference type="ChEBI" id="CHEBI:28938"/>
        <dbReference type="ChEBI" id="CHEBI:57844"/>
        <dbReference type="ChEBI" id="CHEBI:59789"/>
        <dbReference type="ChEBI" id="CHEBI:59904"/>
        <dbReference type="ChEBI" id="CHEBI:85936"/>
        <dbReference type="EC" id="4.3.1.32"/>
    </reaction>
</comment>
<dbReference type="SUPFAM" id="SSF102114">
    <property type="entry name" value="Radical SAM enzymes"/>
    <property type="match status" value="2"/>
</dbReference>
<dbReference type="SMART" id="SM00729">
    <property type="entry name" value="Elp3"/>
    <property type="match status" value="2"/>
</dbReference>
<dbReference type="SFLD" id="SFLDF00294">
    <property type="entry name" value="7_8-didemethyl-8-hydroxy-5-dea"/>
    <property type="match status" value="1"/>
</dbReference>
<evidence type="ECO:0000256" key="11">
    <source>
        <dbReference type="ARBA" id="ARBA00022691"/>
    </source>
</evidence>
<dbReference type="Gene3D" id="3.20.20.70">
    <property type="entry name" value="Aldolase class I"/>
    <property type="match status" value="2"/>
</dbReference>
<dbReference type="EMBL" id="JBHTMC010000008">
    <property type="protein sequence ID" value="MFD1262778.1"/>
    <property type="molecule type" value="Genomic_DNA"/>
</dbReference>
<feature type="domain" description="Radical SAM core" evidence="19">
    <location>
        <begin position="472"/>
        <end position="711"/>
    </location>
</feature>
<proteinExistence type="inferred from homology"/>
<gene>
    <name evidence="20" type="primary">cofH</name>
    <name evidence="20" type="ORF">ACFQ4M_04225</name>
</gene>
<reference evidence="21" key="1">
    <citation type="journal article" date="2019" name="Int. J. Syst. Evol. Microbiol.">
        <title>The Global Catalogue of Microorganisms (GCM) 10K type strain sequencing project: providing services to taxonomists for standard genome sequencing and annotation.</title>
        <authorList>
            <consortium name="The Broad Institute Genomics Platform"/>
            <consortium name="The Broad Institute Genome Sequencing Center for Infectious Disease"/>
            <person name="Wu L."/>
            <person name="Ma J."/>
        </authorList>
    </citation>
    <scope>NUCLEOTIDE SEQUENCE [LARGE SCALE GENOMIC DNA]</scope>
    <source>
        <strain evidence="21">CCUG 48884</strain>
    </source>
</reference>
<dbReference type="NCBIfam" id="NF004884">
    <property type="entry name" value="PRK06245.1"/>
    <property type="match status" value="1"/>
</dbReference>
<comment type="caution">
    <text evidence="20">The sequence shown here is derived from an EMBL/GenBank/DDBJ whole genome shotgun (WGS) entry which is preliminary data.</text>
</comment>
<dbReference type="SFLD" id="SFLDG01389">
    <property type="entry name" value="menaquinone_synthsis_involved"/>
    <property type="match status" value="1"/>
</dbReference>
<comment type="similarity">
    <text evidence="4">In the C-terminal section; belongs to the radical SAM superfamily. CofH family.</text>
</comment>
<evidence type="ECO:0000256" key="16">
    <source>
        <dbReference type="ARBA" id="ARBA00048468"/>
    </source>
</evidence>
<dbReference type="NCBIfam" id="NF005609">
    <property type="entry name" value="PRK07360.1"/>
    <property type="match status" value="1"/>
</dbReference>
<dbReference type="EC" id="4.3.1.32" evidence="6"/>
<keyword evidence="12" id="KW-0479">Metal-binding</keyword>
<accession>A0ABW3W9N1</accession>
<feature type="compositionally biased region" description="Basic residues" evidence="18">
    <location>
        <begin position="802"/>
        <end position="811"/>
    </location>
</feature>
<dbReference type="InterPro" id="IPR019940">
    <property type="entry name" value="CofH_family"/>
</dbReference>
<keyword evidence="13" id="KW-0408">Iron</keyword>
<evidence type="ECO:0000256" key="2">
    <source>
        <dbReference type="ARBA" id="ARBA00003692"/>
    </source>
</evidence>
<comment type="pathway">
    <text evidence="3">Cofactor biosynthesis; coenzyme F0 biosynthesis.</text>
</comment>
<feature type="region of interest" description="Disordered" evidence="18">
    <location>
        <begin position="789"/>
        <end position="811"/>
    </location>
</feature>
<evidence type="ECO:0000256" key="15">
    <source>
        <dbReference type="ARBA" id="ARBA00023239"/>
    </source>
</evidence>
<dbReference type="Pfam" id="PF04055">
    <property type="entry name" value="Radical_SAM"/>
    <property type="match status" value="2"/>
</dbReference>
<dbReference type="SFLD" id="SFLDG01064">
    <property type="entry name" value="F420__menaquinone_cofactor_bio"/>
    <property type="match status" value="3"/>
</dbReference>
<keyword evidence="15" id="KW-0456">Lyase</keyword>
<dbReference type="InterPro" id="IPR019939">
    <property type="entry name" value="CofG_family"/>
</dbReference>
<dbReference type="SFLD" id="SFLDG01388">
    <property type="entry name" value="7_8-didemethyl-8-hydroxy-5-dea"/>
    <property type="match status" value="2"/>
</dbReference>
<dbReference type="NCBIfam" id="TIGR00423">
    <property type="entry name" value="CofH family radical SAM protein"/>
    <property type="match status" value="1"/>
</dbReference>
<evidence type="ECO:0000256" key="13">
    <source>
        <dbReference type="ARBA" id="ARBA00023004"/>
    </source>
</evidence>
<dbReference type="InterPro" id="IPR006638">
    <property type="entry name" value="Elp3/MiaA/NifB-like_rSAM"/>
</dbReference>
<evidence type="ECO:0000256" key="1">
    <source>
        <dbReference type="ARBA" id="ARBA00001966"/>
    </source>
</evidence>
<evidence type="ECO:0000256" key="14">
    <source>
        <dbReference type="ARBA" id="ARBA00023014"/>
    </source>
</evidence>
<feature type="domain" description="Radical SAM core" evidence="19">
    <location>
        <begin position="56"/>
        <end position="303"/>
    </location>
</feature>
<dbReference type="PANTHER" id="PTHR43076:SF1">
    <property type="entry name" value="LIPOYL SYNTHASE 2"/>
    <property type="match status" value="1"/>
</dbReference>
<comment type="catalytic activity">
    <reaction evidence="16">
        <text>5-amino-6-(D-ribitylamino)uracil + L-tyrosine + S-adenosyl-L-methionine = 5-amino-5-(4-hydroxybenzyl)-6-(D-ribitylimino)-5,6-dihydrouracil + 2-iminoacetate + 5'-deoxyadenosine + L-methionine + H(+)</text>
        <dbReference type="Rhea" id="RHEA:55200"/>
        <dbReference type="ChEBI" id="CHEBI:15378"/>
        <dbReference type="ChEBI" id="CHEBI:15934"/>
        <dbReference type="ChEBI" id="CHEBI:17319"/>
        <dbReference type="ChEBI" id="CHEBI:57844"/>
        <dbReference type="ChEBI" id="CHEBI:58315"/>
        <dbReference type="ChEBI" id="CHEBI:59789"/>
        <dbReference type="ChEBI" id="CHEBI:77846"/>
        <dbReference type="ChEBI" id="CHEBI:85936"/>
        <dbReference type="EC" id="2.5.1.147"/>
    </reaction>
</comment>
<evidence type="ECO:0000313" key="21">
    <source>
        <dbReference type="Proteomes" id="UP001597158"/>
    </source>
</evidence>
<evidence type="ECO:0000256" key="18">
    <source>
        <dbReference type="SAM" id="MobiDB-lite"/>
    </source>
</evidence>